<comment type="similarity">
    <text evidence="8">Belongs to the ATPase delta chain family.</text>
</comment>
<keyword evidence="2 8" id="KW-0813">Transport</keyword>
<dbReference type="GO" id="GO:0005886">
    <property type="term" value="C:plasma membrane"/>
    <property type="evidence" value="ECO:0007669"/>
    <property type="project" value="UniProtKB-SubCell"/>
</dbReference>
<dbReference type="GO" id="GO:0046933">
    <property type="term" value="F:proton-transporting ATP synthase activity, rotational mechanism"/>
    <property type="evidence" value="ECO:0007669"/>
    <property type="project" value="UniProtKB-UniRule"/>
</dbReference>
<dbReference type="InterPro" id="IPR000711">
    <property type="entry name" value="ATPase_OSCP/dsu"/>
</dbReference>
<evidence type="ECO:0000256" key="5">
    <source>
        <dbReference type="ARBA" id="ARBA00023136"/>
    </source>
</evidence>
<evidence type="ECO:0000256" key="2">
    <source>
        <dbReference type="ARBA" id="ARBA00022448"/>
    </source>
</evidence>
<evidence type="ECO:0000256" key="8">
    <source>
        <dbReference type="HAMAP-Rule" id="MF_01416"/>
    </source>
</evidence>
<keyword evidence="8" id="KW-1003">Cell membrane</keyword>
<dbReference type="PROSITE" id="PS00389">
    <property type="entry name" value="ATPASE_DELTA"/>
    <property type="match status" value="1"/>
</dbReference>
<dbReference type="Pfam" id="PF00213">
    <property type="entry name" value="OSCP"/>
    <property type="match status" value="1"/>
</dbReference>
<comment type="function">
    <text evidence="8">F(1)F(0) ATP synthase produces ATP from ADP in the presence of a proton or sodium gradient. F-type ATPases consist of two structural domains, F(1) containing the extramembraneous catalytic core and F(0) containing the membrane proton channel, linked together by a central stalk and a peripheral stalk. During catalysis, ATP synthesis in the catalytic domain of F(1) is coupled via a rotary mechanism of the central stalk subunits to proton translocation.</text>
</comment>
<name>A0A7V2T4Y9_LEUMU</name>
<dbReference type="InterPro" id="IPR026015">
    <property type="entry name" value="ATP_synth_OSCP/delta_N_sf"/>
</dbReference>
<evidence type="ECO:0000256" key="4">
    <source>
        <dbReference type="ARBA" id="ARBA00023065"/>
    </source>
</evidence>
<dbReference type="InterPro" id="IPR020781">
    <property type="entry name" value="ATPase_OSCP/d_CS"/>
</dbReference>
<protein>
    <recommendedName>
        <fullName evidence="8">ATP synthase subunit delta</fullName>
    </recommendedName>
    <alternativeName>
        <fullName evidence="8">ATP synthase F(1) sector subunit delta</fullName>
    </alternativeName>
    <alternativeName>
        <fullName evidence="8">F-type ATPase subunit delta</fullName>
        <shortName evidence="8">F-ATPase subunit delta</shortName>
    </alternativeName>
</protein>
<dbReference type="AlphaFoldDB" id="A0A7V2T4Y9"/>
<proteinExistence type="inferred from homology"/>
<evidence type="ECO:0000256" key="1">
    <source>
        <dbReference type="ARBA" id="ARBA00004370"/>
    </source>
</evidence>
<dbReference type="GO" id="GO:0045259">
    <property type="term" value="C:proton-transporting ATP synthase complex"/>
    <property type="evidence" value="ECO:0007669"/>
    <property type="project" value="UniProtKB-KW"/>
</dbReference>
<keyword evidence="5 8" id="KW-0472">Membrane</keyword>
<comment type="function">
    <text evidence="8">This protein is part of the stalk that links CF(0) to CF(1). It either transmits conformational changes from CF(0) to CF(1) or is implicated in proton conduction.</text>
</comment>
<keyword evidence="6 8" id="KW-0139">CF(1)</keyword>
<comment type="caution">
    <text evidence="9">The sequence shown here is derived from an EMBL/GenBank/DDBJ whole genome shotgun (WGS) entry which is preliminary data.</text>
</comment>
<keyword evidence="3 8" id="KW-0375">Hydrogen ion transport</keyword>
<keyword evidence="4 8" id="KW-0406">Ion transport</keyword>
<dbReference type="NCBIfam" id="TIGR01145">
    <property type="entry name" value="ATP_synt_delta"/>
    <property type="match status" value="1"/>
</dbReference>
<keyword evidence="7 8" id="KW-0066">ATP synthesis</keyword>
<comment type="subcellular location">
    <subcellularLocation>
        <location evidence="8">Cell membrane</location>
        <topology evidence="8">Peripheral membrane protein</topology>
    </subcellularLocation>
    <subcellularLocation>
        <location evidence="1">Membrane</location>
    </subcellularLocation>
</comment>
<sequence>MSELTTAARPYARAVFEMAKETDTLTTWSESLSFMGAIAANADVVALLEMPKMAKQTGADAFIKLCDGKLDDKAINLVKTLADNNRIKLFPEISTLFEVLKDEAEGRIEAIVRTANKLTKAEEKSIATALKKRLGREVKLKVSIDKALLGGAIIKAGDLVIDGSIQGRLKKLTTAMAG</sequence>
<dbReference type="SUPFAM" id="SSF47928">
    <property type="entry name" value="N-terminal domain of the delta subunit of the F1F0-ATP synthase"/>
    <property type="match status" value="1"/>
</dbReference>
<dbReference type="Gene3D" id="1.10.520.20">
    <property type="entry name" value="N-terminal domain of the delta subunit of the F1F0-ATP synthase"/>
    <property type="match status" value="1"/>
</dbReference>
<accession>A0A7V2T4Y9</accession>
<dbReference type="HAMAP" id="MF_01416">
    <property type="entry name" value="ATP_synth_delta_bact"/>
    <property type="match status" value="1"/>
</dbReference>
<organism evidence="9">
    <name type="scientific">Leucothrix mucor</name>
    <dbReference type="NCBI Taxonomy" id="45248"/>
    <lineage>
        <taxon>Bacteria</taxon>
        <taxon>Pseudomonadati</taxon>
        <taxon>Pseudomonadota</taxon>
        <taxon>Gammaproteobacteria</taxon>
        <taxon>Thiotrichales</taxon>
        <taxon>Thiotrichaceae</taxon>
        <taxon>Leucothrix</taxon>
    </lineage>
</organism>
<evidence type="ECO:0000256" key="7">
    <source>
        <dbReference type="ARBA" id="ARBA00023310"/>
    </source>
</evidence>
<gene>
    <name evidence="8" type="primary">atpH</name>
    <name evidence="9" type="ORF">ENJ51_12640</name>
</gene>
<evidence type="ECO:0000256" key="3">
    <source>
        <dbReference type="ARBA" id="ARBA00022781"/>
    </source>
</evidence>
<dbReference type="EMBL" id="DRMS01000478">
    <property type="protein sequence ID" value="HFC93648.1"/>
    <property type="molecule type" value="Genomic_DNA"/>
</dbReference>
<evidence type="ECO:0000313" key="9">
    <source>
        <dbReference type="EMBL" id="HFC93648.1"/>
    </source>
</evidence>
<dbReference type="Proteomes" id="UP000885750">
    <property type="component" value="Unassembled WGS sequence"/>
</dbReference>
<dbReference type="NCBIfam" id="NF004402">
    <property type="entry name" value="PRK05758.2-2"/>
    <property type="match status" value="1"/>
</dbReference>
<dbReference type="PANTHER" id="PTHR11910">
    <property type="entry name" value="ATP SYNTHASE DELTA CHAIN"/>
    <property type="match status" value="1"/>
</dbReference>
<reference evidence="9" key="1">
    <citation type="journal article" date="2020" name="mSystems">
        <title>Genome- and Community-Level Interaction Insights into Carbon Utilization and Element Cycling Functions of Hydrothermarchaeota in Hydrothermal Sediment.</title>
        <authorList>
            <person name="Zhou Z."/>
            <person name="Liu Y."/>
            <person name="Xu W."/>
            <person name="Pan J."/>
            <person name="Luo Z.H."/>
            <person name="Li M."/>
        </authorList>
    </citation>
    <scope>NUCLEOTIDE SEQUENCE [LARGE SCALE GENOMIC DNA]</scope>
    <source>
        <strain evidence="9">HyVt-493</strain>
    </source>
</reference>
<dbReference type="PRINTS" id="PR00125">
    <property type="entry name" value="ATPASEDELTA"/>
</dbReference>
<evidence type="ECO:0000256" key="6">
    <source>
        <dbReference type="ARBA" id="ARBA00023196"/>
    </source>
</evidence>